<feature type="compositionally biased region" description="Basic and acidic residues" evidence="1">
    <location>
        <begin position="241"/>
        <end position="251"/>
    </location>
</feature>
<feature type="region of interest" description="Disordered" evidence="1">
    <location>
        <begin position="103"/>
        <end position="299"/>
    </location>
</feature>
<evidence type="ECO:0008006" key="4">
    <source>
        <dbReference type="Google" id="ProtNLM"/>
    </source>
</evidence>
<name>A0A4Y3RK93_9ACTN</name>
<protein>
    <recommendedName>
        <fullName evidence="4">Restriction endonuclease type IV Mrr domain-containing protein</fullName>
    </recommendedName>
</protein>
<feature type="compositionally biased region" description="Pro residues" evidence="1">
    <location>
        <begin position="146"/>
        <end position="155"/>
    </location>
</feature>
<dbReference type="AlphaFoldDB" id="A0A4Y3RK93"/>
<comment type="caution">
    <text evidence="2">The sequence shown here is derived from an EMBL/GenBank/DDBJ whole genome shotgun (WGS) entry which is preliminary data.</text>
</comment>
<reference evidence="2 3" key="1">
    <citation type="submission" date="2019-06" db="EMBL/GenBank/DDBJ databases">
        <title>Whole genome shotgun sequence of Streptomyces gardneri NBRC 12865.</title>
        <authorList>
            <person name="Hosoyama A."/>
            <person name="Uohara A."/>
            <person name="Ohji S."/>
            <person name="Ichikawa N."/>
        </authorList>
    </citation>
    <scope>NUCLEOTIDE SEQUENCE [LARGE SCALE GENOMIC DNA]</scope>
    <source>
        <strain evidence="2 3">NBRC 12865</strain>
    </source>
</reference>
<evidence type="ECO:0000313" key="2">
    <source>
        <dbReference type="EMBL" id="GEB58045.1"/>
    </source>
</evidence>
<keyword evidence="3" id="KW-1185">Reference proteome</keyword>
<dbReference type="EMBL" id="BJMN01000022">
    <property type="protein sequence ID" value="GEB58045.1"/>
    <property type="molecule type" value="Genomic_DNA"/>
</dbReference>
<organism evidence="2 3">
    <name type="scientific">Streptomyces gardneri</name>
    <dbReference type="NCBI Taxonomy" id="66892"/>
    <lineage>
        <taxon>Bacteria</taxon>
        <taxon>Bacillati</taxon>
        <taxon>Actinomycetota</taxon>
        <taxon>Actinomycetes</taxon>
        <taxon>Kitasatosporales</taxon>
        <taxon>Streptomycetaceae</taxon>
        <taxon>Streptomyces</taxon>
    </lineage>
</organism>
<sequence>MDDGTERQGVGVVAESVPVRCPECQRTQAYAAPVFPCACGSPVAPPVTPGATAEPITHRNWTDEWVTVRCGACGREDDWPHPELGCACGTVLRVPVRPVGAEIGAESGAGGTTEEPRAAGGQGRRTPTRTPAPPSAPQSPGTPLAPLTPPSPPAPATGQVGSTAADGGTASGSDRSGPPSSGTSPGADPRSGHHGAAPRDPGGPGLTPPTAAGGTFGGARPEATPFRPGTSGPGTDALGTDAHDTDSRDTDASVTDALDTSGPGGPVRPRAVEPGSEWFGTGPTGRDDHTPGARDVPPGARAHRTFAERYPAHIPLPPTAPRPEPVRGAFRPVTIRTARDAVAAAAGYLRWLGFRDVVQPEDRPASGVDLRAPGLVAQVDPSTRPAGLRAVECLWLNGLSTPATSVSVFFSLAGYTPEARERAAEIGLPLFVLDLTGTPQPVNHAADELAAAGA</sequence>
<evidence type="ECO:0000256" key="1">
    <source>
        <dbReference type="SAM" id="MobiDB-lite"/>
    </source>
</evidence>
<feature type="compositionally biased region" description="Low complexity" evidence="1">
    <location>
        <begin position="156"/>
        <end position="189"/>
    </location>
</feature>
<gene>
    <name evidence="2" type="ORF">SGA01_36500</name>
</gene>
<feature type="compositionally biased region" description="Low complexity" evidence="1">
    <location>
        <begin position="208"/>
        <end position="221"/>
    </location>
</feature>
<dbReference type="Proteomes" id="UP000315226">
    <property type="component" value="Unassembled WGS sequence"/>
</dbReference>
<proteinExistence type="predicted"/>
<accession>A0A4Y3RK93</accession>
<evidence type="ECO:0000313" key="3">
    <source>
        <dbReference type="Proteomes" id="UP000315226"/>
    </source>
</evidence>